<protein>
    <submittedName>
        <fullName evidence="7">ABC transporter substrate-binding protein</fullName>
    </submittedName>
</protein>
<gene>
    <name evidence="7" type="ORF">J5W02_02000</name>
</gene>
<name>A0ABS7DKD0_9FIRM</name>
<keyword evidence="4" id="KW-0029">Amino-acid transport</keyword>
<dbReference type="InterPro" id="IPR028081">
    <property type="entry name" value="Leu-bd"/>
</dbReference>
<dbReference type="Gene3D" id="3.40.50.2300">
    <property type="match status" value="2"/>
</dbReference>
<proteinExistence type="inferred from homology"/>
<reference evidence="7 8" key="1">
    <citation type="submission" date="2021-03" db="EMBL/GenBank/DDBJ databases">
        <title>Caproiciproducens sp. nov. isolated from feces of cow.</title>
        <authorList>
            <person name="Choi J.-Y."/>
        </authorList>
    </citation>
    <scope>NUCLEOTIDE SEQUENCE [LARGE SCALE GENOMIC DNA]</scope>
    <source>
        <strain evidence="7 8">AGMB10547</strain>
    </source>
</reference>
<dbReference type="PROSITE" id="PS51257">
    <property type="entry name" value="PROKAR_LIPOPROTEIN"/>
    <property type="match status" value="1"/>
</dbReference>
<dbReference type="PANTHER" id="PTHR30483:SF6">
    <property type="entry name" value="PERIPLASMIC BINDING PROTEIN OF ABC TRANSPORTER FOR NATURAL AMINO ACIDS"/>
    <property type="match status" value="1"/>
</dbReference>
<keyword evidence="2" id="KW-0813">Transport</keyword>
<dbReference type="SUPFAM" id="SSF53822">
    <property type="entry name" value="Periplasmic binding protein-like I"/>
    <property type="match status" value="1"/>
</dbReference>
<evidence type="ECO:0000256" key="2">
    <source>
        <dbReference type="ARBA" id="ARBA00022448"/>
    </source>
</evidence>
<dbReference type="Proteomes" id="UP000719942">
    <property type="component" value="Unassembled WGS sequence"/>
</dbReference>
<dbReference type="InterPro" id="IPR000709">
    <property type="entry name" value="Leu_Ile_Val-bd"/>
</dbReference>
<evidence type="ECO:0000256" key="1">
    <source>
        <dbReference type="ARBA" id="ARBA00010062"/>
    </source>
</evidence>
<feature type="domain" description="Leucine-binding protein" evidence="6">
    <location>
        <begin position="43"/>
        <end position="383"/>
    </location>
</feature>
<dbReference type="InterPro" id="IPR051010">
    <property type="entry name" value="BCAA_transport"/>
</dbReference>
<organism evidence="7 8">
    <name type="scientific">Caproiciproducens faecalis</name>
    <dbReference type="NCBI Taxonomy" id="2820301"/>
    <lineage>
        <taxon>Bacteria</taxon>
        <taxon>Bacillati</taxon>
        <taxon>Bacillota</taxon>
        <taxon>Clostridia</taxon>
        <taxon>Eubacteriales</taxon>
        <taxon>Acutalibacteraceae</taxon>
        <taxon>Caproiciproducens</taxon>
    </lineage>
</organism>
<dbReference type="PRINTS" id="PR00337">
    <property type="entry name" value="LEUILEVALBP"/>
</dbReference>
<accession>A0ABS7DKD0</accession>
<feature type="signal peptide" evidence="5">
    <location>
        <begin position="1"/>
        <end position="19"/>
    </location>
</feature>
<dbReference type="InterPro" id="IPR028082">
    <property type="entry name" value="Peripla_BP_I"/>
</dbReference>
<evidence type="ECO:0000313" key="8">
    <source>
        <dbReference type="Proteomes" id="UP000719942"/>
    </source>
</evidence>
<comment type="similarity">
    <text evidence="1">Belongs to the leucine-binding protein family.</text>
</comment>
<keyword evidence="3 5" id="KW-0732">Signal</keyword>
<dbReference type="CDD" id="cd06347">
    <property type="entry name" value="PBP1_ABC_LivK_ligand_binding-like"/>
    <property type="match status" value="1"/>
</dbReference>
<evidence type="ECO:0000256" key="3">
    <source>
        <dbReference type="ARBA" id="ARBA00022729"/>
    </source>
</evidence>
<feature type="chain" id="PRO_5045089847" evidence="5">
    <location>
        <begin position="20"/>
        <end position="393"/>
    </location>
</feature>
<dbReference type="EMBL" id="JAGFNZ010000001">
    <property type="protein sequence ID" value="MBW7571574.1"/>
    <property type="molecule type" value="Genomic_DNA"/>
</dbReference>
<evidence type="ECO:0000313" key="7">
    <source>
        <dbReference type="EMBL" id="MBW7571574.1"/>
    </source>
</evidence>
<sequence length="393" mass="40923">MKKRLLAAVLAAVMLSASATGCAQGGGNTDSAAAGSAAATGETIKIGGLAPLTGNVSVYGIATNNGVKLAVDAINKNGGVLGKKIEYISYDEKGDAIEAVNAYNKLVQDDKVVALVGDVTSKPTIAVAQKAVKDGLPMITATGTAADITKAGDNIFRACFIDPFQGELMAAYAAQKLGAKTAAIIYDNGDDYSTGVADAFEAAAKEAGMTITNKEAYQSGSVDFKSQLTKIKAGNPDVVMVPVYYSDVALIAVQAKEIGLSAKLLGADGWDGVLEKIDKSNLDAVKDCYFCSQYSAESTNPDLQAFLKSYKAAYNTDANMFAVLGYDAMGMMAAAINKAGSTDSDKIVAALKGLEYKGLTGNTTFDENRNPVREAVITTIADGKYKFVENFKK</sequence>
<dbReference type="PANTHER" id="PTHR30483">
    <property type="entry name" value="LEUCINE-SPECIFIC-BINDING PROTEIN"/>
    <property type="match status" value="1"/>
</dbReference>
<comment type="caution">
    <text evidence="7">The sequence shown here is derived from an EMBL/GenBank/DDBJ whole genome shotgun (WGS) entry which is preliminary data.</text>
</comment>
<dbReference type="Pfam" id="PF13458">
    <property type="entry name" value="Peripla_BP_6"/>
    <property type="match status" value="1"/>
</dbReference>
<keyword evidence="8" id="KW-1185">Reference proteome</keyword>
<evidence type="ECO:0000256" key="4">
    <source>
        <dbReference type="ARBA" id="ARBA00022970"/>
    </source>
</evidence>
<evidence type="ECO:0000259" key="6">
    <source>
        <dbReference type="Pfam" id="PF13458"/>
    </source>
</evidence>
<evidence type="ECO:0000256" key="5">
    <source>
        <dbReference type="SAM" id="SignalP"/>
    </source>
</evidence>